<sequence>MVELAKRLKKEIEYVDRVPGEPLNDLKNWLARLFDSGKGSTSWDYQLGARRDKNDNELWTNHTWKTFADIGLSL</sequence>
<evidence type="ECO:0000313" key="1">
    <source>
        <dbReference type="EMBL" id="KAK7032191.1"/>
    </source>
</evidence>
<dbReference type="Proteomes" id="UP001383192">
    <property type="component" value="Unassembled WGS sequence"/>
</dbReference>
<organism evidence="1 2">
    <name type="scientific">Paramarasmius palmivorus</name>
    <dbReference type="NCBI Taxonomy" id="297713"/>
    <lineage>
        <taxon>Eukaryota</taxon>
        <taxon>Fungi</taxon>
        <taxon>Dikarya</taxon>
        <taxon>Basidiomycota</taxon>
        <taxon>Agaricomycotina</taxon>
        <taxon>Agaricomycetes</taxon>
        <taxon>Agaricomycetidae</taxon>
        <taxon>Agaricales</taxon>
        <taxon>Marasmiineae</taxon>
        <taxon>Marasmiaceae</taxon>
        <taxon>Paramarasmius</taxon>
    </lineage>
</organism>
<reference evidence="1 2" key="1">
    <citation type="submission" date="2024-01" db="EMBL/GenBank/DDBJ databases">
        <title>A draft genome for a cacao thread blight-causing isolate of Paramarasmius palmivorus.</title>
        <authorList>
            <person name="Baruah I.K."/>
            <person name="Bukari Y."/>
            <person name="Amoako-Attah I."/>
            <person name="Meinhardt L.W."/>
            <person name="Bailey B.A."/>
            <person name="Cohen S.P."/>
        </authorList>
    </citation>
    <scope>NUCLEOTIDE SEQUENCE [LARGE SCALE GENOMIC DNA]</scope>
    <source>
        <strain evidence="1 2">GH-12</strain>
    </source>
</reference>
<name>A0AAW0C143_9AGAR</name>
<proteinExistence type="predicted"/>
<dbReference type="AlphaFoldDB" id="A0AAW0C143"/>
<evidence type="ECO:0000313" key="2">
    <source>
        <dbReference type="Proteomes" id="UP001383192"/>
    </source>
</evidence>
<dbReference type="EMBL" id="JAYKXP010000067">
    <property type="protein sequence ID" value="KAK7032191.1"/>
    <property type="molecule type" value="Genomic_DNA"/>
</dbReference>
<comment type="caution">
    <text evidence="1">The sequence shown here is derived from an EMBL/GenBank/DDBJ whole genome shotgun (WGS) entry which is preliminary data.</text>
</comment>
<keyword evidence="2" id="KW-1185">Reference proteome</keyword>
<protein>
    <submittedName>
        <fullName evidence="1">Uncharacterized protein</fullName>
    </submittedName>
</protein>
<gene>
    <name evidence="1" type="ORF">VNI00_013365</name>
</gene>
<accession>A0AAW0C143</accession>